<proteinExistence type="predicted"/>
<keyword evidence="2" id="KW-1185">Reference proteome</keyword>
<protein>
    <submittedName>
        <fullName evidence="1">Uncharacterized protein</fullName>
    </submittedName>
</protein>
<name>A0ABY8D405_9HYPH</name>
<geneLocation type="plasmid" evidence="1 2">
    <name>unnamed</name>
</geneLocation>
<dbReference type="EMBL" id="CP120372">
    <property type="protein sequence ID" value="WEX85589.1"/>
    <property type="molecule type" value="Genomic_DNA"/>
</dbReference>
<dbReference type="Proteomes" id="UP001235547">
    <property type="component" value="Plasmid unnamed"/>
</dbReference>
<evidence type="ECO:0000313" key="2">
    <source>
        <dbReference type="Proteomes" id="UP001235547"/>
    </source>
</evidence>
<sequence length="61" mass="7089">MIDWRDLTEEAAIEAAMDEHGKDATASVAYCALEAYGGRENPEYRFWLFLKRVKREHIGWA</sequence>
<dbReference type="RefSeq" id="WP_280736507.1">
    <property type="nucleotide sequence ID" value="NZ_CP120369.1"/>
</dbReference>
<organism evidence="1 2">
    <name type="scientific">Sinorhizobium numidicum</name>
    <dbReference type="NCBI Taxonomy" id="680248"/>
    <lineage>
        <taxon>Bacteria</taxon>
        <taxon>Pseudomonadati</taxon>
        <taxon>Pseudomonadota</taxon>
        <taxon>Alphaproteobacteria</taxon>
        <taxon>Hyphomicrobiales</taxon>
        <taxon>Rhizobiaceae</taxon>
        <taxon>Sinorhizobium/Ensifer group</taxon>
        <taxon>Sinorhizobium</taxon>
    </lineage>
</organism>
<reference evidence="1 2" key="1">
    <citation type="submission" date="2023-03" db="EMBL/GenBank/DDBJ databases">
        <authorList>
            <person name="Kaur S."/>
            <person name="Espinosa-Saiz D."/>
            <person name="Velazquez E."/>
            <person name="Menendez E."/>
            <person name="diCenzo G.C."/>
        </authorList>
    </citation>
    <scope>NUCLEOTIDE SEQUENCE [LARGE SCALE GENOMIC DNA]</scope>
    <source>
        <strain evidence="1 2">LMG 27395</strain>
        <plasmid evidence="1 2">unnamed</plasmid>
    </source>
</reference>
<evidence type="ECO:0000313" key="1">
    <source>
        <dbReference type="EMBL" id="WEX85589.1"/>
    </source>
</evidence>
<keyword evidence="1" id="KW-0614">Plasmid</keyword>
<gene>
    <name evidence="1" type="ORF">PYH38_006017</name>
</gene>
<accession>A0ABY8D405</accession>